<evidence type="ECO:0000256" key="1">
    <source>
        <dbReference type="SAM" id="Phobius"/>
    </source>
</evidence>
<dbReference type="RefSeq" id="WP_241447398.1">
    <property type="nucleotide sequence ID" value="NZ_JAKZHW010000001.1"/>
</dbReference>
<protein>
    <recommendedName>
        <fullName evidence="4">DUF2157 domain-containing protein</fullName>
    </recommendedName>
</protein>
<reference evidence="2 3" key="1">
    <citation type="submission" date="2022-03" db="EMBL/GenBank/DDBJ databases">
        <authorList>
            <person name="Jo J.-H."/>
            <person name="Im W.-T."/>
        </authorList>
    </citation>
    <scope>NUCLEOTIDE SEQUENCE [LARGE SCALE GENOMIC DNA]</scope>
    <source>
        <strain evidence="2 3">SM33</strain>
    </source>
</reference>
<gene>
    <name evidence="2" type="ORF">LZ016_10905</name>
</gene>
<comment type="caution">
    <text evidence="2">The sequence shown here is derived from an EMBL/GenBank/DDBJ whole genome shotgun (WGS) entry which is preliminary data.</text>
</comment>
<keyword evidence="1" id="KW-0472">Membrane</keyword>
<sequence length="104" mass="12178">MTYLTQSAGNPHPYRTDRQQVADVLMRYPSVSSREVEQVIRFLQTGRHLDIGLLTSDERIRRNLDHFMEDHKERFRVKWHEVATVTIMLILMLASLWLLGAALS</sequence>
<proteinExistence type="predicted"/>
<keyword evidence="1" id="KW-1133">Transmembrane helix</keyword>
<name>A0ABS9VNQ1_9SPHN</name>
<accession>A0ABS9VNQ1</accession>
<dbReference type="EMBL" id="JAKZHW010000001">
    <property type="protein sequence ID" value="MCH8616605.1"/>
    <property type="molecule type" value="Genomic_DNA"/>
</dbReference>
<evidence type="ECO:0000313" key="2">
    <source>
        <dbReference type="EMBL" id="MCH8616605.1"/>
    </source>
</evidence>
<keyword evidence="3" id="KW-1185">Reference proteome</keyword>
<organism evidence="2 3">
    <name type="scientific">Sphingomonas telluris</name>
    <dbReference type="NCBI Taxonomy" id="2907998"/>
    <lineage>
        <taxon>Bacteria</taxon>
        <taxon>Pseudomonadati</taxon>
        <taxon>Pseudomonadota</taxon>
        <taxon>Alphaproteobacteria</taxon>
        <taxon>Sphingomonadales</taxon>
        <taxon>Sphingomonadaceae</taxon>
        <taxon>Sphingomonas</taxon>
    </lineage>
</organism>
<evidence type="ECO:0000313" key="3">
    <source>
        <dbReference type="Proteomes" id="UP001203058"/>
    </source>
</evidence>
<keyword evidence="1" id="KW-0812">Transmembrane</keyword>
<evidence type="ECO:0008006" key="4">
    <source>
        <dbReference type="Google" id="ProtNLM"/>
    </source>
</evidence>
<feature type="transmembrane region" description="Helical" evidence="1">
    <location>
        <begin position="82"/>
        <end position="103"/>
    </location>
</feature>
<dbReference type="Proteomes" id="UP001203058">
    <property type="component" value="Unassembled WGS sequence"/>
</dbReference>